<feature type="transmembrane region" description="Helical" evidence="2">
    <location>
        <begin position="52"/>
        <end position="73"/>
    </location>
</feature>
<accession>A0A507F0N3</accession>
<dbReference type="AlphaFoldDB" id="A0A507F0N3"/>
<keyword evidence="2" id="KW-0472">Membrane</keyword>
<dbReference type="Pfam" id="PF05529">
    <property type="entry name" value="Bap31"/>
    <property type="match status" value="1"/>
</dbReference>
<comment type="caution">
    <text evidence="4">The sequence shown here is derived from an EMBL/GenBank/DDBJ whole genome shotgun (WGS) entry which is preliminary data.</text>
</comment>
<keyword evidence="2" id="KW-1133">Transmembrane helix</keyword>
<gene>
    <name evidence="4" type="ORF">CcCBS67573_g06934</name>
</gene>
<feature type="transmembrane region" description="Helical" evidence="2">
    <location>
        <begin position="6"/>
        <end position="31"/>
    </location>
</feature>
<evidence type="ECO:0000256" key="1">
    <source>
        <dbReference type="SAM" id="MobiDB-lite"/>
    </source>
</evidence>
<keyword evidence="5" id="KW-1185">Reference proteome</keyword>
<proteinExistence type="predicted"/>
<organism evidence="4 5">
    <name type="scientific">Chytriomyces confervae</name>
    <dbReference type="NCBI Taxonomy" id="246404"/>
    <lineage>
        <taxon>Eukaryota</taxon>
        <taxon>Fungi</taxon>
        <taxon>Fungi incertae sedis</taxon>
        <taxon>Chytridiomycota</taxon>
        <taxon>Chytridiomycota incertae sedis</taxon>
        <taxon>Chytridiomycetes</taxon>
        <taxon>Chytridiales</taxon>
        <taxon>Chytriomycetaceae</taxon>
        <taxon>Chytriomyces</taxon>
    </lineage>
</organism>
<dbReference type="EMBL" id="QEAP01000326">
    <property type="protein sequence ID" value="TPX69177.1"/>
    <property type="molecule type" value="Genomic_DNA"/>
</dbReference>
<dbReference type="InterPro" id="IPR040463">
    <property type="entry name" value="BAP29/BAP31_N"/>
</dbReference>
<sequence length="157" mass="17892">MSLFSLLTLLLLFAEIAVYVGSLISPSFLPATQRRVMIKHVRNLSKSKNAQFAFVAGFSIVGALLAESGYALASVWNATKENGGHHAHEYSTQYQLKVLRAEKHFITSLFTLVMFHVVFMRLREKNNYIKLLERVEGKTAEEEEEEKEKETVVKKQE</sequence>
<keyword evidence="2" id="KW-0812">Transmembrane</keyword>
<evidence type="ECO:0000313" key="5">
    <source>
        <dbReference type="Proteomes" id="UP000320333"/>
    </source>
</evidence>
<dbReference type="OrthoDB" id="2134960at2759"/>
<evidence type="ECO:0000256" key="2">
    <source>
        <dbReference type="SAM" id="Phobius"/>
    </source>
</evidence>
<dbReference type="Proteomes" id="UP000320333">
    <property type="component" value="Unassembled WGS sequence"/>
</dbReference>
<name>A0A507F0N3_9FUNG</name>
<evidence type="ECO:0000313" key="4">
    <source>
        <dbReference type="EMBL" id="TPX69177.1"/>
    </source>
</evidence>
<feature type="domain" description="BAP29/BAP31 transmembrane" evidence="3">
    <location>
        <begin position="1"/>
        <end position="115"/>
    </location>
</feature>
<reference evidence="4 5" key="1">
    <citation type="journal article" date="2019" name="Sci. Rep.">
        <title>Comparative genomics of chytrid fungi reveal insights into the obligate biotrophic and pathogenic lifestyle of Synchytrium endobioticum.</title>
        <authorList>
            <person name="van de Vossenberg B.T.L.H."/>
            <person name="Warris S."/>
            <person name="Nguyen H.D.T."/>
            <person name="van Gent-Pelzer M.P.E."/>
            <person name="Joly D.L."/>
            <person name="van de Geest H.C."/>
            <person name="Bonants P.J.M."/>
            <person name="Smith D.S."/>
            <person name="Levesque C.A."/>
            <person name="van der Lee T.A.J."/>
        </authorList>
    </citation>
    <scope>NUCLEOTIDE SEQUENCE [LARGE SCALE GENOMIC DNA]</scope>
    <source>
        <strain evidence="4 5">CBS 675.73</strain>
    </source>
</reference>
<feature type="transmembrane region" description="Helical" evidence="2">
    <location>
        <begin position="104"/>
        <end position="122"/>
    </location>
</feature>
<protein>
    <recommendedName>
        <fullName evidence="3">BAP29/BAP31 transmembrane domain-containing protein</fullName>
    </recommendedName>
</protein>
<feature type="compositionally biased region" description="Basic and acidic residues" evidence="1">
    <location>
        <begin position="148"/>
        <end position="157"/>
    </location>
</feature>
<evidence type="ECO:0000259" key="3">
    <source>
        <dbReference type="Pfam" id="PF05529"/>
    </source>
</evidence>
<feature type="region of interest" description="Disordered" evidence="1">
    <location>
        <begin position="137"/>
        <end position="157"/>
    </location>
</feature>